<dbReference type="AlphaFoldDB" id="A0ABD3EAW5"/>
<name>A0ABD3EAW5_9LAMI</name>
<dbReference type="GO" id="GO:0003677">
    <property type="term" value="F:DNA binding"/>
    <property type="evidence" value="ECO:0007669"/>
    <property type="project" value="UniProtKB-UniRule"/>
</dbReference>
<keyword evidence="2 3" id="KW-0371">Homeobox</keyword>
<feature type="compositionally biased region" description="Basic and acidic residues" evidence="4">
    <location>
        <begin position="10"/>
        <end position="20"/>
    </location>
</feature>
<accession>A0ABD3EAW5</accession>
<dbReference type="SUPFAM" id="SSF46689">
    <property type="entry name" value="Homeodomain-like"/>
    <property type="match status" value="1"/>
</dbReference>
<dbReference type="InterPro" id="IPR009057">
    <property type="entry name" value="Homeodomain-like_sf"/>
</dbReference>
<feature type="region of interest" description="Disordered" evidence="4">
    <location>
        <begin position="1"/>
        <end position="40"/>
    </location>
</feature>
<dbReference type="Proteomes" id="UP001632038">
    <property type="component" value="Unassembled WGS sequence"/>
</dbReference>
<comment type="caution">
    <text evidence="6">The sequence shown here is derived from an EMBL/GenBank/DDBJ whole genome shotgun (WGS) entry which is preliminary data.</text>
</comment>
<evidence type="ECO:0000256" key="2">
    <source>
        <dbReference type="PROSITE-ProRule" id="PRU00108"/>
    </source>
</evidence>
<dbReference type="CDD" id="cd00086">
    <property type="entry name" value="homeodomain"/>
    <property type="match status" value="1"/>
</dbReference>
<dbReference type="GO" id="GO:0005634">
    <property type="term" value="C:nucleus"/>
    <property type="evidence" value="ECO:0007669"/>
    <property type="project" value="UniProtKB-SubCell"/>
</dbReference>
<protein>
    <recommendedName>
        <fullName evidence="5">Homeobox domain-containing protein</fullName>
    </recommendedName>
</protein>
<feature type="DNA-binding region" description="Homeobox" evidence="2">
    <location>
        <begin position="46"/>
        <end position="75"/>
    </location>
</feature>
<evidence type="ECO:0000313" key="6">
    <source>
        <dbReference type="EMBL" id="KAL3651575.1"/>
    </source>
</evidence>
<dbReference type="Pfam" id="PF00046">
    <property type="entry name" value="Homeodomain"/>
    <property type="match status" value="1"/>
</dbReference>
<proteinExistence type="predicted"/>
<evidence type="ECO:0000256" key="1">
    <source>
        <dbReference type="ARBA" id="ARBA00004123"/>
    </source>
</evidence>
<gene>
    <name evidence="6" type="ORF">CASFOL_004577</name>
</gene>
<dbReference type="InterPro" id="IPR001356">
    <property type="entry name" value="HD"/>
</dbReference>
<organism evidence="6 7">
    <name type="scientific">Castilleja foliolosa</name>
    <dbReference type="NCBI Taxonomy" id="1961234"/>
    <lineage>
        <taxon>Eukaryota</taxon>
        <taxon>Viridiplantae</taxon>
        <taxon>Streptophyta</taxon>
        <taxon>Embryophyta</taxon>
        <taxon>Tracheophyta</taxon>
        <taxon>Spermatophyta</taxon>
        <taxon>Magnoliopsida</taxon>
        <taxon>eudicotyledons</taxon>
        <taxon>Gunneridae</taxon>
        <taxon>Pentapetalae</taxon>
        <taxon>asterids</taxon>
        <taxon>lamiids</taxon>
        <taxon>Lamiales</taxon>
        <taxon>Orobanchaceae</taxon>
        <taxon>Pedicularideae</taxon>
        <taxon>Castillejinae</taxon>
        <taxon>Castilleja</taxon>
    </lineage>
</organism>
<keyword evidence="7" id="KW-1185">Reference proteome</keyword>
<keyword evidence="2 3" id="KW-0238">DNA-binding</keyword>
<dbReference type="EMBL" id="JAVIJP010000006">
    <property type="protein sequence ID" value="KAL3651575.1"/>
    <property type="molecule type" value="Genomic_DNA"/>
</dbReference>
<evidence type="ECO:0000313" key="7">
    <source>
        <dbReference type="Proteomes" id="UP001632038"/>
    </source>
</evidence>
<dbReference type="PROSITE" id="PS50071">
    <property type="entry name" value="HOMEOBOX_2"/>
    <property type="match status" value="1"/>
</dbReference>
<sequence>MAVCSPGKPSRAENRWRGGEEVASPLKGAGGGAGGDENTLNPVKSKMSLAKELNLTVTQVVVWFQNRRARGLMDRYSGKISDGALFANCELQTAKVTCGKSLFRLHWML</sequence>
<evidence type="ECO:0000256" key="4">
    <source>
        <dbReference type="SAM" id="MobiDB-lite"/>
    </source>
</evidence>
<evidence type="ECO:0000256" key="3">
    <source>
        <dbReference type="RuleBase" id="RU000682"/>
    </source>
</evidence>
<feature type="domain" description="Homeobox" evidence="5">
    <location>
        <begin position="44"/>
        <end position="74"/>
    </location>
</feature>
<reference evidence="7" key="1">
    <citation type="journal article" date="2024" name="IScience">
        <title>Strigolactones Initiate the Formation of Haustorium-like Structures in Castilleja.</title>
        <authorList>
            <person name="Buerger M."/>
            <person name="Peterson D."/>
            <person name="Chory J."/>
        </authorList>
    </citation>
    <scope>NUCLEOTIDE SEQUENCE [LARGE SCALE GENOMIC DNA]</scope>
</reference>
<dbReference type="Gene3D" id="1.10.10.60">
    <property type="entry name" value="Homeodomain-like"/>
    <property type="match status" value="1"/>
</dbReference>
<keyword evidence="2 3" id="KW-0539">Nucleus</keyword>
<evidence type="ECO:0000259" key="5">
    <source>
        <dbReference type="PROSITE" id="PS50071"/>
    </source>
</evidence>
<comment type="subcellular location">
    <subcellularLocation>
        <location evidence="1 2 3">Nucleus</location>
    </subcellularLocation>
</comment>